<dbReference type="SUPFAM" id="SSF53756">
    <property type="entry name" value="UDP-Glycosyltransferase/glycogen phosphorylase"/>
    <property type="match status" value="1"/>
</dbReference>
<name>A0A420XKT7_9ACTN</name>
<dbReference type="AlphaFoldDB" id="A0A420XKT7"/>
<dbReference type="OrthoDB" id="4459130at2"/>
<comment type="caution">
    <text evidence="2">The sequence shown here is derived from an EMBL/GenBank/DDBJ whole genome shotgun (WGS) entry which is preliminary data.</text>
</comment>
<dbReference type="EMBL" id="RBWV01000016">
    <property type="protein sequence ID" value="RKS68636.1"/>
    <property type="molecule type" value="Genomic_DNA"/>
</dbReference>
<keyword evidence="1" id="KW-0812">Transmembrane</keyword>
<keyword evidence="3" id="KW-1185">Reference proteome</keyword>
<dbReference type="Proteomes" id="UP000281955">
    <property type="component" value="Unassembled WGS sequence"/>
</dbReference>
<sequence>MTALVVSWIPFHGRSEGLARALRAQTLWTPWAKSGQPRSRTILGWVRSGVVTVARVARLPRGSVVVVMVPPVFALVAVLLVALPKRLRVVADIHSAALNAQGWAWSHPLLFRALKRCELVLVTNAELVEGLDLGDVPVLVLHDPTDELDPSAVGELPPLPEGRIAVFPASGADDEPVEQLAAAAALLEGEVTVVITGRRPGVAPGPGLLLPGFLPDAQFNALMVRADVVLALTTREATMQRAGYEALALRKPLVCSGTAVLRSFFGDAAVYTDHEPADLAAAVRRAVEQGPALVAAGETVRAQQAEQLVVAVRAIRPDLVDAASDATV</sequence>
<reference evidence="2 3" key="1">
    <citation type="submission" date="2018-10" db="EMBL/GenBank/DDBJ databases">
        <title>Genomic Encyclopedia of Archaeal and Bacterial Type Strains, Phase II (KMG-II): from individual species to whole genera.</title>
        <authorList>
            <person name="Goeker M."/>
        </authorList>
    </citation>
    <scope>NUCLEOTIDE SEQUENCE [LARGE SCALE GENOMIC DNA]</scope>
    <source>
        <strain evidence="2 3">RP-AC37</strain>
    </source>
</reference>
<accession>A0A420XKT7</accession>
<protein>
    <recommendedName>
        <fullName evidence="4">Glycosyltransferase involved in cell wall biosynthesis</fullName>
    </recommendedName>
</protein>
<evidence type="ECO:0008006" key="4">
    <source>
        <dbReference type="Google" id="ProtNLM"/>
    </source>
</evidence>
<keyword evidence="1" id="KW-0472">Membrane</keyword>
<evidence type="ECO:0000313" key="3">
    <source>
        <dbReference type="Proteomes" id="UP000281955"/>
    </source>
</evidence>
<proteinExistence type="predicted"/>
<evidence type="ECO:0000313" key="2">
    <source>
        <dbReference type="EMBL" id="RKS68636.1"/>
    </source>
</evidence>
<dbReference type="RefSeq" id="WP_121194990.1">
    <property type="nucleotide sequence ID" value="NZ_RBWV01000016.1"/>
</dbReference>
<feature type="transmembrane region" description="Helical" evidence="1">
    <location>
        <begin position="64"/>
        <end position="83"/>
    </location>
</feature>
<organism evidence="2 3">
    <name type="scientific">Motilibacter peucedani</name>
    <dbReference type="NCBI Taxonomy" id="598650"/>
    <lineage>
        <taxon>Bacteria</taxon>
        <taxon>Bacillati</taxon>
        <taxon>Actinomycetota</taxon>
        <taxon>Actinomycetes</taxon>
        <taxon>Motilibacterales</taxon>
        <taxon>Motilibacteraceae</taxon>
        <taxon>Motilibacter</taxon>
    </lineage>
</organism>
<keyword evidence="1" id="KW-1133">Transmembrane helix</keyword>
<evidence type="ECO:0000256" key="1">
    <source>
        <dbReference type="SAM" id="Phobius"/>
    </source>
</evidence>
<gene>
    <name evidence="2" type="ORF">CLV35_3768</name>
</gene>
<dbReference type="Gene3D" id="3.40.50.2000">
    <property type="entry name" value="Glycogen Phosphorylase B"/>
    <property type="match status" value="1"/>
</dbReference>
<dbReference type="InParanoid" id="A0A420XKT7"/>